<dbReference type="AlphaFoldDB" id="A0A6B8RDV5"/>
<feature type="domain" description="NADP-dependent oxidoreductase" evidence="1">
    <location>
        <begin position="16"/>
        <end position="292"/>
    </location>
</feature>
<dbReference type="InterPro" id="IPR020471">
    <property type="entry name" value="AKR"/>
</dbReference>
<accession>A0A6B8RDV5</accession>
<keyword evidence="3" id="KW-1185">Reference proteome</keyword>
<dbReference type="RefSeq" id="WP_155699341.1">
    <property type="nucleotide sequence ID" value="NZ_CP034235.1"/>
</dbReference>
<dbReference type="GO" id="GO:0010349">
    <property type="term" value="F:L-galactose dehydrogenase activity"/>
    <property type="evidence" value="ECO:0007669"/>
    <property type="project" value="InterPro"/>
</dbReference>
<evidence type="ECO:0000259" key="1">
    <source>
        <dbReference type="Pfam" id="PF00248"/>
    </source>
</evidence>
<dbReference type="EMBL" id="CP034235">
    <property type="protein sequence ID" value="QGQ94340.1"/>
    <property type="molecule type" value="Genomic_DNA"/>
</dbReference>
<evidence type="ECO:0000313" key="3">
    <source>
        <dbReference type="Proteomes" id="UP000426246"/>
    </source>
</evidence>
<gene>
    <name evidence="2" type="ORF">EHS13_05170</name>
</gene>
<dbReference type="Gene3D" id="3.20.20.100">
    <property type="entry name" value="NADP-dependent oxidoreductase domain"/>
    <property type="match status" value="1"/>
</dbReference>
<dbReference type="PANTHER" id="PTHR42686:SF1">
    <property type="entry name" value="GH17980P-RELATED"/>
    <property type="match status" value="1"/>
</dbReference>
<dbReference type="CDD" id="cd19163">
    <property type="entry name" value="AKR_galDH"/>
    <property type="match status" value="1"/>
</dbReference>
<organism evidence="2 3">
    <name type="scientific">Paenibacillus psychroresistens</name>
    <dbReference type="NCBI Taxonomy" id="1778678"/>
    <lineage>
        <taxon>Bacteria</taxon>
        <taxon>Bacillati</taxon>
        <taxon>Bacillota</taxon>
        <taxon>Bacilli</taxon>
        <taxon>Bacillales</taxon>
        <taxon>Paenibacillaceae</taxon>
        <taxon>Paenibacillus</taxon>
    </lineage>
</organism>
<sequence length="309" mass="34374">MRYRPLGNTGLSVSALSYGASSLGGVFRNIDEAEGIRTVHEALDLGINLLDVSPLYGLTKAEKVLGKALETVSRYRYILSTKAGRYGQSDFDFSADRIIRSVEESLIRLKVDYIDILHLHDIEHGDLNRIIEESIPTLYKLKEQGKIRFCGISGLPLSIYNIVLDRLSVDVILTYCHYSLNDTSLIDLLPYLEEKKVGVINASPLSMGLLSIKGTPLWHPASTDIKVVCLQAAEYCRSQGQDISKLAVQFAVSNPDIPTTLVGTASSINIRKNVQCIEEPLDLELIQRVQEILMPILNKTWQSGRLENN</sequence>
<dbReference type="InterPro" id="IPR036812">
    <property type="entry name" value="NAD(P)_OxRdtase_dom_sf"/>
</dbReference>
<dbReference type="GO" id="GO:0005829">
    <property type="term" value="C:cytosol"/>
    <property type="evidence" value="ECO:0007669"/>
    <property type="project" value="TreeGrafter"/>
</dbReference>
<dbReference type="FunFam" id="3.20.20.100:FF:000011">
    <property type="entry name" value="Aldo/keto reductase"/>
    <property type="match status" value="1"/>
</dbReference>
<dbReference type="InterPro" id="IPR044479">
    <property type="entry name" value="LGALDH-like"/>
</dbReference>
<dbReference type="OrthoDB" id="9773828at2"/>
<dbReference type="Proteomes" id="UP000426246">
    <property type="component" value="Chromosome"/>
</dbReference>
<reference evidence="3" key="1">
    <citation type="submission" date="2018-11" db="EMBL/GenBank/DDBJ databases">
        <title>Complete genome sequence of Paenibacillus sp. ML311-T8.</title>
        <authorList>
            <person name="Nam Y.-D."/>
            <person name="Kang J."/>
            <person name="Chung W.-H."/>
            <person name="Park Y.S."/>
        </authorList>
    </citation>
    <scope>NUCLEOTIDE SEQUENCE [LARGE SCALE GENOMIC DNA]</scope>
    <source>
        <strain evidence="3">ML311-T8</strain>
    </source>
</reference>
<name>A0A6B8RDV5_9BACL</name>
<dbReference type="KEGG" id="ppsc:EHS13_05170"/>
<dbReference type="PANTHER" id="PTHR42686">
    <property type="entry name" value="GH17980P-RELATED"/>
    <property type="match status" value="1"/>
</dbReference>
<proteinExistence type="predicted"/>
<dbReference type="Pfam" id="PF00248">
    <property type="entry name" value="Aldo_ket_red"/>
    <property type="match status" value="1"/>
</dbReference>
<protein>
    <submittedName>
        <fullName evidence="2">Aldo/keto reductase</fullName>
    </submittedName>
</protein>
<evidence type="ECO:0000313" key="2">
    <source>
        <dbReference type="EMBL" id="QGQ94340.1"/>
    </source>
</evidence>
<dbReference type="SUPFAM" id="SSF51430">
    <property type="entry name" value="NAD(P)-linked oxidoreductase"/>
    <property type="match status" value="1"/>
</dbReference>
<dbReference type="InterPro" id="IPR023210">
    <property type="entry name" value="NADP_OxRdtase_dom"/>
</dbReference>